<keyword evidence="3" id="KW-0732">Signal</keyword>
<evidence type="ECO:0000256" key="1">
    <source>
        <dbReference type="ARBA" id="ARBA00004613"/>
    </source>
</evidence>
<protein>
    <submittedName>
        <fullName evidence="6">DNRLRE domain-containing protein</fullName>
    </submittedName>
</protein>
<keyword evidence="2" id="KW-0964">Secreted</keyword>
<dbReference type="NCBIfam" id="NF033679">
    <property type="entry name" value="DNRLRE_dom"/>
    <property type="match status" value="1"/>
</dbReference>
<evidence type="ECO:0000259" key="5">
    <source>
        <dbReference type="Pfam" id="PF24517"/>
    </source>
</evidence>
<feature type="non-terminal residue" evidence="6">
    <location>
        <position position="1"/>
    </location>
</feature>
<dbReference type="Pfam" id="PF24517">
    <property type="entry name" value="CBM96"/>
    <property type="match status" value="1"/>
</dbReference>
<evidence type="ECO:0000256" key="4">
    <source>
        <dbReference type="SAM" id="MobiDB-lite"/>
    </source>
</evidence>
<proteinExistence type="predicted"/>
<organism evidence="6 7">
    <name type="scientific">Anaerostipes amylophilus</name>
    <dbReference type="NCBI Taxonomy" id="2981779"/>
    <lineage>
        <taxon>Bacteria</taxon>
        <taxon>Bacillati</taxon>
        <taxon>Bacillota</taxon>
        <taxon>Clostridia</taxon>
        <taxon>Lachnospirales</taxon>
        <taxon>Lachnospiraceae</taxon>
        <taxon>Anaerostipes</taxon>
    </lineage>
</organism>
<gene>
    <name evidence="6" type="ORF">AAAU51_13255</name>
</gene>
<reference evidence="6 7" key="1">
    <citation type="submission" date="2024-04" db="EMBL/GenBank/DDBJ databases">
        <title>Human intestinal bacterial collection.</title>
        <authorList>
            <person name="Pauvert C."/>
            <person name="Hitch T.C.A."/>
            <person name="Clavel T."/>
        </authorList>
    </citation>
    <scope>NUCLEOTIDE SEQUENCE [LARGE SCALE GENOMIC DNA]</scope>
    <source>
        <strain evidence="6 7">CLA-AA-H249</strain>
    </source>
</reference>
<feature type="compositionally biased region" description="Polar residues" evidence="4">
    <location>
        <begin position="367"/>
        <end position="380"/>
    </location>
</feature>
<evidence type="ECO:0000313" key="6">
    <source>
        <dbReference type="EMBL" id="MEQ2712114.1"/>
    </source>
</evidence>
<comment type="subcellular location">
    <subcellularLocation>
        <location evidence="1">Secreted</location>
    </subcellularLocation>
</comment>
<feature type="region of interest" description="Disordered" evidence="4">
    <location>
        <begin position="361"/>
        <end position="392"/>
    </location>
</feature>
<comment type="caution">
    <text evidence="6">The sequence shown here is derived from an EMBL/GenBank/DDBJ whole genome shotgun (WGS) entry which is preliminary data.</text>
</comment>
<feature type="non-terminal residue" evidence="6">
    <location>
        <position position="392"/>
    </location>
</feature>
<dbReference type="Proteomes" id="UP001482154">
    <property type="component" value="Unassembled WGS sequence"/>
</dbReference>
<accession>A0ABV1IY19</accession>
<sequence length="392" mass="42942">AMDGGISFLDEETDEIVASLEAPNINDATGKAYSEELYYDIEPDGEEDSYLLTLHLDEDYFQEKDREYPVTIDPTVSWTGSTNFWDVYVINGSYKNTNFYDSGITAMMAGKAKQGVYRTYLRFKDFTKKIEGKYVDSATLTMYETGSSQSGQTIEARRVTGGWTRSGLKWSNRPGYSTNYGSVKTTGKAKKGRSINLTQYARECASGKITSYGVMLKNSDETKSYGQFYGSRASANRPKLSVTYYDGPTTAASASATPRYVGKNTHSIKLAWTGISSKSLNRVEYRLATWVNNAEGNSNYVPYSSSTKIGTTSSGSATINSDKWAEGDYKIVVRGVDNGYINGYGKGAWFTIDRTAPAFASDPEMTSGKTAASPSSQTNPVLKITGKDANLS</sequence>
<dbReference type="InterPro" id="IPR055372">
    <property type="entry name" value="CBM96"/>
</dbReference>
<dbReference type="EMBL" id="JBBNIN010000049">
    <property type="protein sequence ID" value="MEQ2712114.1"/>
    <property type="molecule type" value="Genomic_DNA"/>
</dbReference>
<name>A0ABV1IY19_9FIRM</name>
<feature type="domain" description="Carbohydrate-binding module family 96" evidence="5">
    <location>
        <begin position="85"/>
        <end position="243"/>
    </location>
</feature>
<evidence type="ECO:0000313" key="7">
    <source>
        <dbReference type="Proteomes" id="UP001482154"/>
    </source>
</evidence>
<keyword evidence="7" id="KW-1185">Reference proteome</keyword>
<dbReference type="RefSeq" id="WP_349111368.1">
    <property type="nucleotide sequence ID" value="NZ_JBBNIN010000049.1"/>
</dbReference>
<evidence type="ECO:0000256" key="2">
    <source>
        <dbReference type="ARBA" id="ARBA00022525"/>
    </source>
</evidence>
<evidence type="ECO:0000256" key="3">
    <source>
        <dbReference type="ARBA" id="ARBA00022729"/>
    </source>
</evidence>